<dbReference type="SUPFAM" id="SSF46955">
    <property type="entry name" value="Putative DNA-binding domain"/>
    <property type="match status" value="1"/>
</dbReference>
<keyword evidence="5" id="KW-1185">Reference proteome</keyword>
<name>A0A846TUB6_9MICC</name>
<proteinExistence type="predicted"/>
<dbReference type="GO" id="GO:0003700">
    <property type="term" value="F:DNA-binding transcription factor activity"/>
    <property type="evidence" value="ECO:0007669"/>
    <property type="project" value="InterPro"/>
</dbReference>
<accession>A0A846TUB6</accession>
<dbReference type="Pfam" id="PF13411">
    <property type="entry name" value="MerR_1"/>
    <property type="match status" value="1"/>
</dbReference>
<dbReference type="PANTHER" id="PTHR30204:SF89">
    <property type="entry name" value="HTH MERR-TYPE DOMAIN-CONTAINING PROTEIN"/>
    <property type="match status" value="1"/>
</dbReference>
<protein>
    <submittedName>
        <fullName evidence="4">MerR family transcriptional regulator</fullName>
    </submittedName>
</protein>
<sequence>MGALLTQMQAEFPEISASKVRFLEDQGLLHPARTPSGYRKFSAEDRERLRQVLILQRERYLPLKVIRELSENGQLEALLSQSGASESGAGAGSVAAGAGLPGSGQNYAGAPETSSRRAAKTTGAANATSAPSATIGGRTSGGSGYSHPSEATSASQAAAVPGESDVPSQEPLTMRELCRQSGAGIPLVRELISFGLIHERPGGFDRHDLVIAGAARALRDHGVEPRHLRTLRQAADREIGLVQQAIASEVAKRSPAASRRASERAGEITQLCLSIHASLVVGQLESVQQKLGAHTPED</sequence>
<dbReference type="InterPro" id="IPR009061">
    <property type="entry name" value="DNA-bd_dom_put_sf"/>
</dbReference>
<reference evidence="4 5" key="1">
    <citation type="submission" date="2020-02" db="EMBL/GenBank/DDBJ databases">
        <authorList>
            <person name="Sun Q."/>
        </authorList>
    </citation>
    <scope>NUCLEOTIDE SEQUENCE [LARGE SCALE GENOMIC DNA]</scope>
    <source>
        <strain evidence="4 5">YIM 13062</strain>
    </source>
</reference>
<evidence type="ECO:0000313" key="4">
    <source>
        <dbReference type="EMBL" id="NKE08857.1"/>
    </source>
</evidence>
<dbReference type="InterPro" id="IPR047057">
    <property type="entry name" value="MerR_fam"/>
</dbReference>
<comment type="caution">
    <text evidence="4">The sequence shown here is derived from an EMBL/GenBank/DDBJ whole genome shotgun (WGS) entry which is preliminary data.</text>
</comment>
<gene>
    <name evidence="4" type="ORF">GTW58_02615</name>
</gene>
<evidence type="ECO:0000313" key="5">
    <source>
        <dbReference type="Proteomes" id="UP000521379"/>
    </source>
</evidence>
<dbReference type="CDD" id="cd00592">
    <property type="entry name" value="HTH_MerR-like"/>
    <property type="match status" value="1"/>
</dbReference>
<dbReference type="PANTHER" id="PTHR30204">
    <property type="entry name" value="REDOX-CYCLING DRUG-SENSING TRANSCRIPTIONAL ACTIVATOR SOXR"/>
    <property type="match status" value="1"/>
</dbReference>
<feature type="region of interest" description="Disordered" evidence="2">
    <location>
        <begin position="105"/>
        <end position="171"/>
    </location>
</feature>
<dbReference type="InterPro" id="IPR000551">
    <property type="entry name" value="MerR-type_HTH_dom"/>
</dbReference>
<dbReference type="Proteomes" id="UP000521379">
    <property type="component" value="Unassembled WGS sequence"/>
</dbReference>
<dbReference type="SMART" id="SM00422">
    <property type="entry name" value="HTH_MERR"/>
    <property type="match status" value="1"/>
</dbReference>
<keyword evidence="1" id="KW-0238">DNA-binding</keyword>
<evidence type="ECO:0000256" key="1">
    <source>
        <dbReference type="ARBA" id="ARBA00023125"/>
    </source>
</evidence>
<dbReference type="AlphaFoldDB" id="A0A846TUB6"/>
<feature type="domain" description="HTH merR-type" evidence="3">
    <location>
        <begin position="1"/>
        <end position="72"/>
    </location>
</feature>
<evidence type="ECO:0000259" key="3">
    <source>
        <dbReference type="PROSITE" id="PS50937"/>
    </source>
</evidence>
<feature type="compositionally biased region" description="Polar residues" evidence="2">
    <location>
        <begin position="123"/>
        <end position="132"/>
    </location>
</feature>
<organism evidence="4 5">
    <name type="scientific">Kocuria subflava</name>
    <dbReference type="NCBI Taxonomy" id="1736139"/>
    <lineage>
        <taxon>Bacteria</taxon>
        <taxon>Bacillati</taxon>
        <taxon>Actinomycetota</taxon>
        <taxon>Actinomycetes</taxon>
        <taxon>Micrococcales</taxon>
        <taxon>Micrococcaceae</taxon>
        <taxon>Kocuria</taxon>
    </lineage>
</organism>
<dbReference type="GO" id="GO:0003677">
    <property type="term" value="F:DNA binding"/>
    <property type="evidence" value="ECO:0007669"/>
    <property type="project" value="UniProtKB-KW"/>
</dbReference>
<dbReference type="PROSITE" id="PS50937">
    <property type="entry name" value="HTH_MERR_2"/>
    <property type="match status" value="1"/>
</dbReference>
<dbReference type="EMBL" id="JAAVUN010000003">
    <property type="protein sequence ID" value="NKE08857.1"/>
    <property type="molecule type" value="Genomic_DNA"/>
</dbReference>
<evidence type="ECO:0000256" key="2">
    <source>
        <dbReference type="SAM" id="MobiDB-lite"/>
    </source>
</evidence>
<dbReference type="Gene3D" id="1.10.1660.10">
    <property type="match status" value="1"/>
</dbReference>